<evidence type="ECO:0000313" key="2">
    <source>
        <dbReference type="Proteomes" id="UP000637359"/>
    </source>
</evidence>
<evidence type="ECO:0000313" key="1">
    <source>
        <dbReference type="EMBL" id="MBC5636491.1"/>
    </source>
</evidence>
<dbReference type="EMBL" id="JACOOL010000004">
    <property type="protein sequence ID" value="MBC5636491.1"/>
    <property type="molecule type" value="Genomic_DNA"/>
</dbReference>
<dbReference type="RefSeq" id="WP_186869203.1">
    <property type="nucleotide sequence ID" value="NZ_JACOOL010000004.1"/>
</dbReference>
<protein>
    <submittedName>
        <fullName evidence="1">Uncharacterized protein</fullName>
    </submittedName>
</protein>
<reference evidence="1" key="1">
    <citation type="submission" date="2020-08" db="EMBL/GenBank/DDBJ databases">
        <title>Genome public.</title>
        <authorList>
            <person name="Liu C."/>
            <person name="Sun Q."/>
        </authorList>
    </citation>
    <scope>NUCLEOTIDE SEQUENCE</scope>
    <source>
        <strain evidence="1">BX22</strain>
    </source>
</reference>
<gene>
    <name evidence="1" type="ORF">H8S33_06600</name>
</gene>
<keyword evidence="2" id="KW-1185">Reference proteome</keyword>
<name>A0A923L4W3_9BACI</name>
<accession>A0A923L4W3</accession>
<proteinExistence type="predicted"/>
<comment type="caution">
    <text evidence="1">The sequence shown here is derived from an EMBL/GenBank/DDBJ whole genome shotgun (WGS) entry which is preliminary data.</text>
</comment>
<sequence length="180" mass="20809">MRKLLAILVFIVVVLVGCSSQTLYDAISKSEFGKYDKPEILYQNDDVGVVIFLSKDSNGDFYIYRTTYELTKFNRYELDKTEMFTVAVDIGRKSEFVHLDTIGENTDEPINFVWGGIFHYPKAEHVTYKITDGDGTLHENQVEINNKHIFVDLLPEEFEDTYSITFDVIDRDGNVLFSYN</sequence>
<organism evidence="1 2">
    <name type="scientific">Ornithinibacillus hominis</name>
    <dbReference type="NCBI Taxonomy" id="2763055"/>
    <lineage>
        <taxon>Bacteria</taxon>
        <taxon>Bacillati</taxon>
        <taxon>Bacillota</taxon>
        <taxon>Bacilli</taxon>
        <taxon>Bacillales</taxon>
        <taxon>Bacillaceae</taxon>
        <taxon>Ornithinibacillus</taxon>
    </lineage>
</organism>
<dbReference type="Proteomes" id="UP000637359">
    <property type="component" value="Unassembled WGS sequence"/>
</dbReference>
<dbReference type="AlphaFoldDB" id="A0A923L4W3"/>
<dbReference type="PROSITE" id="PS51257">
    <property type="entry name" value="PROKAR_LIPOPROTEIN"/>
    <property type="match status" value="1"/>
</dbReference>